<proteinExistence type="predicted"/>
<feature type="region of interest" description="Disordered" evidence="1">
    <location>
        <begin position="394"/>
        <end position="442"/>
    </location>
</feature>
<name>A0A9P6JIA4_9AGAR</name>
<dbReference type="AlphaFoldDB" id="A0A9P6JIA4"/>
<comment type="caution">
    <text evidence="2">The sequence shown here is derived from an EMBL/GenBank/DDBJ whole genome shotgun (WGS) entry which is preliminary data.</text>
</comment>
<dbReference type="OrthoDB" id="2934473at2759"/>
<accession>A0A9P6JIA4</accession>
<dbReference type="Proteomes" id="UP000807306">
    <property type="component" value="Unassembled WGS sequence"/>
</dbReference>
<organism evidence="2 3">
    <name type="scientific">Crepidotus variabilis</name>
    <dbReference type="NCBI Taxonomy" id="179855"/>
    <lineage>
        <taxon>Eukaryota</taxon>
        <taxon>Fungi</taxon>
        <taxon>Dikarya</taxon>
        <taxon>Basidiomycota</taxon>
        <taxon>Agaricomycotina</taxon>
        <taxon>Agaricomycetes</taxon>
        <taxon>Agaricomycetidae</taxon>
        <taxon>Agaricales</taxon>
        <taxon>Agaricineae</taxon>
        <taxon>Crepidotaceae</taxon>
        <taxon>Crepidotus</taxon>
    </lineage>
</organism>
<gene>
    <name evidence="2" type="ORF">CPB83DRAFT_900046</name>
</gene>
<dbReference type="EMBL" id="MU157968">
    <property type="protein sequence ID" value="KAF9521988.1"/>
    <property type="molecule type" value="Genomic_DNA"/>
</dbReference>
<evidence type="ECO:0000313" key="3">
    <source>
        <dbReference type="Proteomes" id="UP000807306"/>
    </source>
</evidence>
<evidence type="ECO:0000313" key="2">
    <source>
        <dbReference type="EMBL" id="KAF9521988.1"/>
    </source>
</evidence>
<feature type="compositionally biased region" description="Basic and acidic residues" evidence="1">
    <location>
        <begin position="403"/>
        <end position="415"/>
    </location>
</feature>
<keyword evidence="3" id="KW-1185">Reference proteome</keyword>
<reference evidence="2" key="1">
    <citation type="submission" date="2020-11" db="EMBL/GenBank/DDBJ databases">
        <authorList>
            <consortium name="DOE Joint Genome Institute"/>
            <person name="Ahrendt S."/>
            <person name="Riley R."/>
            <person name="Andreopoulos W."/>
            <person name="Labutti K."/>
            <person name="Pangilinan J."/>
            <person name="Ruiz-Duenas F.J."/>
            <person name="Barrasa J.M."/>
            <person name="Sanchez-Garcia M."/>
            <person name="Camarero S."/>
            <person name="Miyauchi S."/>
            <person name="Serrano A."/>
            <person name="Linde D."/>
            <person name="Babiker R."/>
            <person name="Drula E."/>
            <person name="Ayuso-Fernandez I."/>
            <person name="Pacheco R."/>
            <person name="Padilla G."/>
            <person name="Ferreira P."/>
            <person name="Barriuso J."/>
            <person name="Kellner H."/>
            <person name="Castanera R."/>
            <person name="Alfaro M."/>
            <person name="Ramirez L."/>
            <person name="Pisabarro A.G."/>
            <person name="Kuo A."/>
            <person name="Tritt A."/>
            <person name="Lipzen A."/>
            <person name="He G."/>
            <person name="Yan M."/>
            <person name="Ng V."/>
            <person name="Cullen D."/>
            <person name="Martin F."/>
            <person name="Rosso M.-N."/>
            <person name="Henrissat B."/>
            <person name="Hibbett D."/>
            <person name="Martinez A.T."/>
            <person name="Grigoriev I.V."/>
        </authorList>
    </citation>
    <scope>NUCLEOTIDE SEQUENCE</scope>
    <source>
        <strain evidence="2">CBS 506.95</strain>
    </source>
</reference>
<sequence length="963" mass="107579">MAQYLQYIFFYLQATSPCAMKALKSGPPTIFQHIRINAELINTPGLGSEDNVAFTAAQVNIAPIPVAYLLSVFIILRTYICLKDATLQEAMGDFGGEHCDAKDAPGYYTNMIAISDLPDSFDPGQFFILVPGVFFILDNFASITFSGLRTHGGTAPIAPLDYDPTLLEWAYRFVIVMYPPNGQTAGNQRYLLEALPNHQPFFIPPEMTRAEAPHHEDQGWCAHAAYLEDGHIITTQKRQLQFVSRALYSFCLYMIAQLPPKYQTQIDMDKFLQSFSALDQNGVQERVEKWEAGPGHCKASAIEAQAGASSAHLLSNCMETLNDIMEIDDAVAGSEGDGKSNGVVADSLVSQEPYRQVLKAKWEKYCVFVGGHIPYAVALTNGVAPLDEDDNGGVIRTGFDLNSDGKEEIEPHDGQGGRPAGTKKAQKRKSNTDGSTSKKRQRVDFFPQDIEGSIETITWHKPPSDSTNISSRLGSGLNTLEFPFLKCLTQESIEIELTEVEESIYQAIGAERTTTPLLIHSNSVIDLQNAIWLDPLSENSLTVIFHGLNAMQQFEACERHTSLTLRKQHAGVMTVNYLTWFWLDVYIADQCLKILHNPSQMQSSLWLTLLVSTVKENYSLRRIVATIVDILRHWLGFSQDDKVSLQAQFIHATIHTFGTEFLFLNQCWQVYQSITRPFFQSKSPPRDSICFLEPLTAAIKNHPLYDTTSPERSSAAKIAKIIEDYFNGRLSLSSINEQSAFSGHLPAQLQDKVDGQTDKFRLFIEDSLRFLDSSPTPYHFPKLQKAFSRFPNKLLPFCELAPSRLHLRGHQGPFQPHVIRTTEGIFSAVVWRAITFGTKFAQNHTMQFRSAAHFDQVCEAILATGGEAVEDGKKYFCNGSAYGPHNPSRKVELAHKYWKFLQKGSWSQMLLQKSTLSFQEAYLYFTGGNFPQLGPLGGYLLVADLTYSGVVQPPTTDEIGVLI</sequence>
<evidence type="ECO:0000256" key="1">
    <source>
        <dbReference type="SAM" id="MobiDB-lite"/>
    </source>
</evidence>
<protein>
    <submittedName>
        <fullName evidence="2">Uncharacterized protein</fullName>
    </submittedName>
</protein>